<dbReference type="Proteomes" id="UP001630127">
    <property type="component" value="Unassembled WGS sequence"/>
</dbReference>
<evidence type="ECO:0000313" key="2">
    <source>
        <dbReference type="EMBL" id="KAL3520252.1"/>
    </source>
</evidence>
<gene>
    <name evidence="2" type="ORF">ACH5RR_018401</name>
</gene>
<organism evidence="2 3">
    <name type="scientific">Cinchona calisaya</name>
    <dbReference type="NCBI Taxonomy" id="153742"/>
    <lineage>
        <taxon>Eukaryota</taxon>
        <taxon>Viridiplantae</taxon>
        <taxon>Streptophyta</taxon>
        <taxon>Embryophyta</taxon>
        <taxon>Tracheophyta</taxon>
        <taxon>Spermatophyta</taxon>
        <taxon>Magnoliopsida</taxon>
        <taxon>eudicotyledons</taxon>
        <taxon>Gunneridae</taxon>
        <taxon>Pentapetalae</taxon>
        <taxon>asterids</taxon>
        <taxon>lamiids</taxon>
        <taxon>Gentianales</taxon>
        <taxon>Rubiaceae</taxon>
        <taxon>Cinchonoideae</taxon>
        <taxon>Cinchoneae</taxon>
        <taxon>Cinchona</taxon>
    </lineage>
</organism>
<accession>A0ABD2ZP64</accession>
<name>A0ABD2ZP64_9GENT</name>
<comment type="caution">
    <text evidence="2">The sequence shown here is derived from an EMBL/GenBank/DDBJ whole genome shotgun (WGS) entry which is preliminary data.</text>
</comment>
<keyword evidence="3" id="KW-1185">Reference proteome</keyword>
<dbReference type="EMBL" id="JBJUIK010000008">
    <property type="protein sequence ID" value="KAL3520252.1"/>
    <property type="molecule type" value="Genomic_DNA"/>
</dbReference>
<proteinExistence type="predicted"/>
<protein>
    <submittedName>
        <fullName evidence="2">Uncharacterized protein</fullName>
    </submittedName>
</protein>
<evidence type="ECO:0000313" key="3">
    <source>
        <dbReference type="Proteomes" id="UP001630127"/>
    </source>
</evidence>
<evidence type="ECO:0000256" key="1">
    <source>
        <dbReference type="SAM" id="MobiDB-lite"/>
    </source>
</evidence>
<reference evidence="2 3" key="1">
    <citation type="submission" date="2024-11" db="EMBL/GenBank/DDBJ databases">
        <title>A near-complete genome assembly of Cinchona calisaya.</title>
        <authorList>
            <person name="Lian D.C."/>
            <person name="Zhao X.W."/>
            <person name="Wei L."/>
        </authorList>
    </citation>
    <scope>NUCLEOTIDE SEQUENCE [LARGE SCALE GENOMIC DNA]</scope>
    <source>
        <tissue evidence="2">Nenye</tissue>
    </source>
</reference>
<feature type="region of interest" description="Disordered" evidence="1">
    <location>
        <begin position="22"/>
        <end position="56"/>
    </location>
</feature>
<sequence>MGAPSSLPDKLSCRDDTFLSGRSEKTSLHHETDRICRRHPKDLHKAGEKNPASFSNFSSGGLKSPFIEGLSYSGIAPSFLGPLISRIAAYITS</sequence>
<feature type="compositionally biased region" description="Basic and acidic residues" evidence="1">
    <location>
        <begin position="22"/>
        <end position="35"/>
    </location>
</feature>
<dbReference type="AlphaFoldDB" id="A0ABD2ZP64"/>